<accession>A0A348AGK5</accession>
<dbReference type="Gene3D" id="2.40.420.20">
    <property type="match status" value="1"/>
</dbReference>
<gene>
    <name evidence="7" type="primary">macA_1</name>
    <name evidence="7" type="ORF">MAMMFC1_00851</name>
</gene>
<evidence type="ECO:0000256" key="3">
    <source>
        <dbReference type="SAM" id="SignalP"/>
    </source>
</evidence>
<dbReference type="PROSITE" id="PS51257">
    <property type="entry name" value="PROKAR_LIPOPROTEIN"/>
    <property type="match status" value="1"/>
</dbReference>
<evidence type="ECO:0000313" key="7">
    <source>
        <dbReference type="EMBL" id="BBB90203.1"/>
    </source>
</evidence>
<dbReference type="Gene3D" id="1.10.287.470">
    <property type="entry name" value="Helix hairpin bin"/>
    <property type="match status" value="1"/>
</dbReference>
<evidence type="ECO:0000259" key="6">
    <source>
        <dbReference type="Pfam" id="PF25989"/>
    </source>
</evidence>
<reference evidence="7 8" key="1">
    <citation type="journal article" date="2018" name="Int. J. Syst. Evol. Microbiol.">
        <title>Methylomusa anaerophila gen. nov., sp. nov., an anaerobic methanol-utilizing bacterium isolated from a microbial fuel cell.</title>
        <authorList>
            <person name="Amano N."/>
            <person name="Yamamuro A."/>
            <person name="Miyahara M."/>
            <person name="Kouzuma A."/>
            <person name="Abe T."/>
            <person name="Watanabe K."/>
        </authorList>
    </citation>
    <scope>NUCLEOTIDE SEQUENCE [LARGE SCALE GENOMIC DNA]</scope>
    <source>
        <strain evidence="7 8">MMFC1</strain>
    </source>
</reference>
<feature type="domain" description="YknX-like C-terminal permuted SH3-like" evidence="6">
    <location>
        <begin position="288"/>
        <end position="354"/>
    </location>
</feature>
<feature type="chain" id="PRO_5016955520" evidence="3">
    <location>
        <begin position="25"/>
        <end position="355"/>
    </location>
</feature>
<evidence type="ECO:0000256" key="2">
    <source>
        <dbReference type="SAM" id="Coils"/>
    </source>
</evidence>
<dbReference type="Pfam" id="PF25989">
    <property type="entry name" value="YknX_C"/>
    <property type="match status" value="1"/>
</dbReference>
<dbReference type="Gene3D" id="2.40.30.170">
    <property type="match status" value="1"/>
</dbReference>
<dbReference type="PANTHER" id="PTHR30469:SF15">
    <property type="entry name" value="HLYD FAMILY OF SECRETION PROTEINS"/>
    <property type="match status" value="1"/>
</dbReference>
<keyword evidence="8" id="KW-1185">Reference proteome</keyword>
<feature type="domain" description="Multidrug resistance protein MdtA-like barrel-sandwich hybrid" evidence="4">
    <location>
        <begin position="66"/>
        <end position="199"/>
    </location>
</feature>
<dbReference type="GO" id="GO:0015562">
    <property type="term" value="F:efflux transmembrane transporter activity"/>
    <property type="evidence" value="ECO:0007669"/>
    <property type="project" value="InterPro"/>
</dbReference>
<dbReference type="Gene3D" id="2.40.50.100">
    <property type="match status" value="1"/>
</dbReference>
<keyword evidence="2" id="KW-0175">Coiled coil</keyword>
<dbReference type="InterPro" id="IPR006143">
    <property type="entry name" value="RND_pump_MFP"/>
</dbReference>
<dbReference type="GO" id="GO:1990281">
    <property type="term" value="C:efflux pump complex"/>
    <property type="evidence" value="ECO:0007669"/>
    <property type="project" value="TreeGrafter"/>
</dbReference>
<dbReference type="InterPro" id="IPR058625">
    <property type="entry name" value="MdtA-like_BSH"/>
</dbReference>
<name>A0A348AGK5_9FIRM</name>
<feature type="domain" description="CusB-like beta-barrel" evidence="5">
    <location>
        <begin position="208"/>
        <end position="281"/>
    </location>
</feature>
<evidence type="ECO:0000313" key="8">
    <source>
        <dbReference type="Proteomes" id="UP000276437"/>
    </source>
</evidence>
<dbReference type="InterPro" id="IPR058792">
    <property type="entry name" value="Beta-barrel_RND_2"/>
</dbReference>
<protein>
    <submittedName>
        <fullName evidence="7">Macrolide export protein MacA</fullName>
    </submittedName>
</protein>
<organism evidence="7 8">
    <name type="scientific">Methylomusa anaerophila</name>
    <dbReference type="NCBI Taxonomy" id="1930071"/>
    <lineage>
        <taxon>Bacteria</taxon>
        <taxon>Bacillati</taxon>
        <taxon>Bacillota</taxon>
        <taxon>Negativicutes</taxon>
        <taxon>Selenomonadales</taxon>
        <taxon>Sporomusaceae</taxon>
        <taxon>Methylomusa</taxon>
    </lineage>
</organism>
<dbReference type="KEGG" id="mana:MAMMFC1_00851"/>
<feature type="coiled-coil region" evidence="2">
    <location>
        <begin position="139"/>
        <end position="166"/>
    </location>
</feature>
<dbReference type="Pfam" id="PF25917">
    <property type="entry name" value="BSH_RND"/>
    <property type="match status" value="1"/>
</dbReference>
<evidence type="ECO:0000259" key="4">
    <source>
        <dbReference type="Pfam" id="PF25917"/>
    </source>
</evidence>
<keyword evidence="3" id="KW-0732">Signal</keyword>
<evidence type="ECO:0000259" key="5">
    <source>
        <dbReference type="Pfam" id="PF25954"/>
    </source>
</evidence>
<feature type="signal peptide" evidence="3">
    <location>
        <begin position="1"/>
        <end position="24"/>
    </location>
</feature>
<sequence>MQKSISRRGLIFLLLLTFSLTGCAKTGTVSEETPLVRSQVIRLDAAGQSAAYSGEVRGRYETQLAFQVGGKIVKRYVELGSVVNPGDILMEIDVKDIREAVNIGSAQVTSAQSQLTLAATNLERYRKLYEQGAVSQLQLDQYQNAYEVARAAAQQAEAQYAQSANQMGYSRLIADSAGVVAGVSAEAGQVVSTGQPVLTLVQGDEREVEINVPENRIDELRQARQIQVRFWALPEVVLNGQVREISPVANNITRTYKARISLINPPAEVGLGMTASVTVENTGAKPVVYIPLTAVYQTGDTPGVWVVENDTATLRPVRTGDFGDGRIQILDGLHDGDVIVTAGVQKLREGQKVRL</sequence>
<dbReference type="AlphaFoldDB" id="A0A348AGK5"/>
<dbReference type="Pfam" id="PF25954">
    <property type="entry name" value="Beta-barrel_RND_2"/>
    <property type="match status" value="1"/>
</dbReference>
<dbReference type="Proteomes" id="UP000276437">
    <property type="component" value="Chromosome"/>
</dbReference>
<evidence type="ECO:0000256" key="1">
    <source>
        <dbReference type="ARBA" id="ARBA00009477"/>
    </source>
</evidence>
<proteinExistence type="inferred from homology"/>
<dbReference type="NCBIfam" id="TIGR01730">
    <property type="entry name" value="RND_mfp"/>
    <property type="match status" value="1"/>
</dbReference>
<dbReference type="SUPFAM" id="SSF111369">
    <property type="entry name" value="HlyD-like secretion proteins"/>
    <property type="match status" value="1"/>
</dbReference>
<dbReference type="RefSeq" id="WP_232035654.1">
    <property type="nucleotide sequence ID" value="NZ_AP018449.1"/>
</dbReference>
<dbReference type="EMBL" id="AP018449">
    <property type="protein sequence ID" value="BBB90203.1"/>
    <property type="molecule type" value="Genomic_DNA"/>
</dbReference>
<dbReference type="InterPro" id="IPR058637">
    <property type="entry name" value="YknX-like_C"/>
</dbReference>
<comment type="similarity">
    <text evidence="1">Belongs to the membrane fusion protein (MFP) (TC 8.A.1) family.</text>
</comment>
<dbReference type="PANTHER" id="PTHR30469">
    <property type="entry name" value="MULTIDRUG RESISTANCE PROTEIN MDTA"/>
    <property type="match status" value="1"/>
</dbReference>